<dbReference type="EMBL" id="CAUYUJ010014756">
    <property type="protein sequence ID" value="CAK0845661.1"/>
    <property type="molecule type" value="Genomic_DNA"/>
</dbReference>
<evidence type="ECO:0000313" key="1">
    <source>
        <dbReference type="EMBL" id="CAK0845661.1"/>
    </source>
</evidence>
<organism evidence="1 2">
    <name type="scientific">Prorocentrum cordatum</name>
    <dbReference type="NCBI Taxonomy" id="2364126"/>
    <lineage>
        <taxon>Eukaryota</taxon>
        <taxon>Sar</taxon>
        <taxon>Alveolata</taxon>
        <taxon>Dinophyceae</taxon>
        <taxon>Prorocentrales</taxon>
        <taxon>Prorocentraceae</taxon>
        <taxon>Prorocentrum</taxon>
    </lineage>
</organism>
<protein>
    <submittedName>
        <fullName evidence="1">Uncharacterized protein</fullName>
    </submittedName>
</protein>
<reference evidence="1" key="1">
    <citation type="submission" date="2023-10" db="EMBL/GenBank/DDBJ databases">
        <authorList>
            <person name="Chen Y."/>
            <person name="Shah S."/>
            <person name="Dougan E. K."/>
            <person name="Thang M."/>
            <person name="Chan C."/>
        </authorList>
    </citation>
    <scope>NUCLEOTIDE SEQUENCE [LARGE SCALE GENOMIC DNA]</scope>
</reference>
<keyword evidence="2" id="KW-1185">Reference proteome</keyword>
<proteinExistence type="predicted"/>
<name>A0ABN9TIE2_9DINO</name>
<gene>
    <name evidence="1" type="ORF">PCOR1329_LOCUS39389</name>
</gene>
<dbReference type="Proteomes" id="UP001189429">
    <property type="component" value="Unassembled WGS sequence"/>
</dbReference>
<accession>A0ABN9TIE2</accession>
<comment type="caution">
    <text evidence="1">The sequence shown here is derived from an EMBL/GenBank/DDBJ whole genome shotgun (WGS) entry which is preliminary data.</text>
</comment>
<evidence type="ECO:0000313" key="2">
    <source>
        <dbReference type="Proteomes" id="UP001189429"/>
    </source>
</evidence>
<sequence>MEEGLAEPLPIVPPEEAQIAAAFFGPRWHARVPTPEAPACSETDGRGGPSLAAGKSCKVNAAGLGVNVCDALSAPSHEDEDQLQTARDDGASEKFYCQFAPEESTRPRACTVNLGIAPPWGTQAQRAPANDFACFYGPPQRASMADCPKDFRRELKNCATGGQVSDAEKRGRFHRHWRASALRKVARN</sequence>